<evidence type="ECO:0000256" key="7">
    <source>
        <dbReference type="ARBA" id="ARBA00022968"/>
    </source>
</evidence>
<accession>A0A8S3YQR9</accession>
<name>A0A8S3YQR9_9EUPU</name>
<protein>
    <recommendedName>
        <fullName evidence="12">Fucosyltransferase</fullName>
        <ecNumber evidence="12">2.4.1.-</ecNumber>
    </recommendedName>
</protein>
<dbReference type="Gene3D" id="3.40.50.11660">
    <property type="entry name" value="Glycosyl transferase family 10, C-terminal domain"/>
    <property type="match status" value="1"/>
</dbReference>
<keyword evidence="4 12" id="KW-0328">Glycosyltransferase</keyword>
<keyword evidence="10" id="KW-0472">Membrane</keyword>
<keyword evidence="7" id="KW-0735">Signal-anchor</keyword>
<comment type="pathway">
    <text evidence="2">Protein modification; protein glycosylation.</text>
</comment>
<evidence type="ECO:0000256" key="5">
    <source>
        <dbReference type="ARBA" id="ARBA00022679"/>
    </source>
</evidence>
<dbReference type="PANTHER" id="PTHR48438:SF1">
    <property type="entry name" value="ALPHA-(1,3)-FUCOSYLTRANSFERASE C-RELATED"/>
    <property type="match status" value="1"/>
</dbReference>
<evidence type="ECO:0000256" key="1">
    <source>
        <dbReference type="ARBA" id="ARBA00004323"/>
    </source>
</evidence>
<evidence type="ECO:0000256" key="8">
    <source>
        <dbReference type="ARBA" id="ARBA00022989"/>
    </source>
</evidence>
<sequence>MCSLAENKDSPSVSIKPKLVLFYKFPVYYELASAAGFDIFKSCSKTCELTVNSTRFAEADVVVFFSHSHIIWVFFSVESPPNSAASRFGNEVWHGLFNWTMSYRHDSEFWHGYVRSEKRKQPVANETRAADEKTWRELFSKKQGLVAWFVSNCQTDSRREMYVTELMKHIPVDIYGTCGTLKCTEQDKCVQMLRTKYKFYLAFENSLCKDYVTEKLLKIYNIGGLIPVVRGGADYHKLFPPNSFIDTSDFSSPKSLANHLHKLADNEDAYLNMLRWSWDYQVLGPKLPLCKLCERLYEPKRVSCVYKNVYAWWSDKICHAPRDL</sequence>
<dbReference type="AlphaFoldDB" id="A0A8S3YQR9"/>
<gene>
    <name evidence="15" type="ORF">CUNI_LOCUS2264</name>
</gene>
<keyword evidence="8" id="KW-1133">Transmembrane helix</keyword>
<dbReference type="EC" id="2.4.1.-" evidence="12"/>
<dbReference type="Pfam" id="PF17039">
    <property type="entry name" value="Glyco_tran_10_N"/>
    <property type="match status" value="1"/>
</dbReference>
<keyword evidence="6 12" id="KW-0812">Transmembrane</keyword>
<evidence type="ECO:0000256" key="12">
    <source>
        <dbReference type="RuleBase" id="RU003832"/>
    </source>
</evidence>
<keyword evidence="9 12" id="KW-0333">Golgi apparatus</keyword>
<evidence type="ECO:0000313" key="16">
    <source>
        <dbReference type="Proteomes" id="UP000678393"/>
    </source>
</evidence>
<dbReference type="InterPro" id="IPR038577">
    <property type="entry name" value="GT10-like_C_sf"/>
</dbReference>
<evidence type="ECO:0000256" key="6">
    <source>
        <dbReference type="ARBA" id="ARBA00022692"/>
    </source>
</evidence>
<dbReference type="InterPro" id="IPR001503">
    <property type="entry name" value="Glyco_trans_10"/>
</dbReference>
<dbReference type="FunFam" id="3.40.50.11660:FF:000004">
    <property type="entry name" value="Glycoprotein 3-alpha-L-fucosyltransferase A"/>
    <property type="match status" value="1"/>
</dbReference>
<dbReference type="InterPro" id="IPR031481">
    <property type="entry name" value="Glyco_tran_10_N"/>
</dbReference>
<evidence type="ECO:0000256" key="11">
    <source>
        <dbReference type="ARBA" id="ARBA00023180"/>
    </source>
</evidence>
<keyword evidence="11" id="KW-0325">Glycoprotein</keyword>
<dbReference type="Pfam" id="PF00852">
    <property type="entry name" value="Glyco_transf_10"/>
    <property type="match status" value="1"/>
</dbReference>
<keyword evidence="16" id="KW-1185">Reference proteome</keyword>
<reference evidence="15" key="1">
    <citation type="submission" date="2021-04" db="EMBL/GenBank/DDBJ databases">
        <authorList>
            <consortium name="Molecular Ecology Group"/>
        </authorList>
    </citation>
    <scope>NUCLEOTIDE SEQUENCE</scope>
</reference>
<evidence type="ECO:0000256" key="3">
    <source>
        <dbReference type="ARBA" id="ARBA00008919"/>
    </source>
</evidence>
<evidence type="ECO:0000313" key="15">
    <source>
        <dbReference type="EMBL" id="CAG5116706.1"/>
    </source>
</evidence>
<dbReference type="GO" id="GO:0008417">
    <property type="term" value="F:fucosyltransferase activity"/>
    <property type="evidence" value="ECO:0007669"/>
    <property type="project" value="InterPro"/>
</dbReference>
<evidence type="ECO:0000256" key="2">
    <source>
        <dbReference type="ARBA" id="ARBA00004922"/>
    </source>
</evidence>
<comment type="subcellular location">
    <subcellularLocation>
        <location evidence="1">Golgi apparatus membrane</location>
        <topology evidence="1">Single-pass type II membrane protein</topology>
    </subcellularLocation>
    <subcellularLocation>
        <location evidence="12">Golgi apparatus</location>
        <location evidence="12">Golgi stack membrane</location>
        <topology evidence="12">Single-pass type II membrane protein</topology>
    </subcellularLocation>
</comment>
<proteinExistence type="inferred from homology"/>
<feature type="domain" description="Fucosyltransferase C-terminal" evidence="13">
    <location>
        <begin position="140"/>
        <end position="312"/>
    </location>
</feature>
<evidence type="ECO:0000256" key="10">
    <source>
        <dbReference type="ARBA" id="ARBA00023136"/>
    </source>
</evidence>
<feature type="domain" description="Fucosyltransferase N-terminal" evidence="14">
    <location>
        <begin position="18"/>
        <end position="113"/>
    </location>
</feature>
<comment type="caution">
    <text evidence="15">The sequence shown here is derived from an EMBL/GenBank/DDBJ whole genome shotgun (WGS) entry which is preliminary data.</text>
</comment>
<dbReference type="EMBL" id="CAJHNH020000289">
    <property type="protein sequence ID" value="CAG5116706.1"/>
    <property type="molecule type" value="Genomic_DNA"/>
</dbReference>
<keyword evidence="5 12" id="KW-0808">Transferase</keyword>
<dbReference type="PANTHER" id="PTHR48438">
    <property type="entry name" value="ALPHA-(1,3)-FUCOSYLTRANSFERASE C-RELATED"/>
    <property type="match status" value="1"/>
</dbReference>
<evidence type="ECO:0000259" key="14">
    <source>
        <dbReference type="Pfam" id="PF17039"/>
    </source>
</evidence>
<evidence type="ECO:0000256" key="4">
    <source>
        <dbReference type="ARBA" id="ARBA00022676"/>
    </source>
</evidence>
<organism evidence="15 16">
    <name type="scientific">Candidula unifasciata</name>
    <dbReference type="NCBI Taxonomy" id="100452"/>
    <lineage>
        <taxon>Eukaryota</taxon>
        <taxon>Metazoa</taxon>
        <taxon>Spiralia</taxon>
        <taxon>Lophotrochozoa</taxon>
        <taxon>Mollusca</taxon>
        <taxon>Gastropoda</taxon>
        <taxon>Heterobranchia</taxon>
        <taxon>Euthyneura</taxon>
        <taxon>Panpulmonata</taxon>
        <taxon>Eupulmonata</taxon>
        <taxon>Stylommatophora</taxon>
        <taxon>Helicina</taxon>
        <taxon>Helicoidea</taxon>
        <taxon>Geomitridae</taxon>
        <taxon>Candidula</taxon>
    </lineage>
</organism>
<dbReference type="GO" id="GO:0000139">
    <property type="term" value="C:Golgi membrane"/>
    <property type="evidence" value="ECO:0007669"/>
    <property type="project" value="UniProtKB-SubCell"/>
</dbReference>
<dbReference type="SUPFAM" id="SSF53756">
    <property type="entry name" value="UDP-Glycosyltransferase/glycogen phosphorylase"/>
    <property type="match status" value="1"/>
</dbReference>
<dbReference type="OrthoDB" id="427096at2759"/>
<evidence type="ECO:0000259" key="13">
    <source>
        <dbReference type="Pfam" id="PF00852"/>
    </source>
</evidence>
<dbReference type="InterPro" id="IPR055270">
    <property type="entry name" value="Glyco_tran_10_C"/>
</dbReference>
<evidence type="ECO:0000256" key="9">
    <source>
        <dbReference type="ARBA" id="ARBA00023034"/>
    </source>
</evidence>
<dbReference type="Proteomes" id="UP000678393">
    <property type="component" value="Unassembled WGS sequence"/>
</dbReference>
<comment type="similarity">
    <text evidence="3 12">Belongs to the glycosyltransferase 10 family.</text>
</comment>
<dbReference type="GO" id="GO:0032580">
    <property type="term" value="C:Golgi cisterna membrane"/>
    <property type="evidence" value="ECO:0007669"/>
    <property type="project" value="UniProtKB-SubCell"/>
</dbReference>